<dbReference type="RefSeq" id="WP_156478917.1">
    <property type="nucleotide sequence ID" value="NZ_LHZU01000105.1"/>
</dbReference>
<dbReference type="SUPFAM" id="SSF53448">
    <property type="entry name" value="Nucleotide-diphospho-sugar transferases"/>
    <property type="match status" value="1"/>
</dbReference>
<evidence type="ECO:0000313" key="2">
    <source>
        <dbReference type="Proteomes" id="UP000075360"/>
    </source>
</evidence>
<dbReference type="EMBL" id="LHZU01000105">
    <property type="protein sequence ID" value="KXV60835.1"/>
    <property type="molecule type" value="Genomic_DNA"/>
</dbReference>
<evidence type="ECO:0008006" key="3">
    <source>
        <dbReference type="Google" id="ProtNLM"/>
    </source>
</evidence>
<accession>A0A149U5T0</accession>
<evidence type="ECO:0000313" key="1">
    <source>
        <dbReference type="EMBL" id="KXV60835.1"/>
    </source>
</evidence>
<comment type="caution">
    <text evidence="1">The sequence shown here is derived from an EMBL/GenBank/DDBJ whole genome shotgun (WGS) entry which is preliminary data.</text>
</comment>
<protein>
    <recommendedName>
        <fullName evidence="3">Glycosyl transferase</fullName>
    </recommendedName>
</protein>
<dbReference type="Gene3D" id="3.90.550.60">
    <property type="match status" value="1"/>
</dbReference>
<dbReference type="PATRIC" id="fig|446692.4.peg.2850"/>
<dbReference type="AlphaFoldDB" id="A0A149U5T0"/>
<organism evidence="1 2">
    <name type="scientific">Acetobacter senegalensis</name>
    <dbReference type="NCBI Taxonomy" id="446692"/>
    <lineage>
        <taxon>Bacteria</taxon>
        <taxon>Pseudomonadati</taxon>
        <taxon>Pseudomonadota</taxon>
        <taxon>Alphaproteobacteria</taxon>
        <taxon>Acetobacterales</taxon>
        <taxon>Acetobacteraceae</taxon>
        <taxon>Acetobacter</taxon>
    </lineage>
</organism>
<name>A0A149U5T0_9PROT</name>
<dbReference type="Proteomes" id="UP000075360">
    <property type="component" value="Unassembled WGS sequence"/>
</dbReference>
<gene>
    <name evidence="1" type="ORF">AD948_03810</name>
</gene>
<sequence>MNSQTPLPHYPIQHLLMPNLEFGTPATMYARVHDREGTILFSENTIILEKFGRCSFDTFYNGLTIQSWKENCAIQDLAFFLTGTGKVVIRLGVHRLGCDQRFLVEQKVTLDPQTPVQINVEEWPTLVNGMLYAQIEALDEASITGGWFATSTPPERDIKLGIVITHFKRENAVRKATRRIQSGLAAVPEIADKIQLTVVDNSCTLTDADVHGATLIPNRNLGGSGGFTRGLLALKDNGTVTHCLFMDDDASCELEAIFRTYTLLSYASVEKVAVAGALLRELAPHFLFEKGAQFDGKCRPLKHGLDMRSVHDLLLSEVEVRRPDFGGWWFFAFALADVQHYAFPFFVRGDDIMFGMMNKFRIITQNGIASYGDDFGYKSGPFQIYLDVRNHLVQKLTHMNANAADCIHLLNDFFRDATQSYNYATACAISIAVMDVMKGPDFWVENIDMSQIRKKFAPLVQQEKMRKVALPDLPAPVDQIPGQWQERIRRRVVRKLSLNGLLLPEKLRKNSILLQRKNFAGDPRETFRYKNVLYYYEPTQEGYVVHRDTARLLKETKFFHRVKKEFKARYAALQSEYQAHYLDMSTEAFWRNVYKNDITKK</sequence>
<dbReference type="InterPro" id="IPR029044">
    <property type="entry name" value="Nucleotide-diphossugar_trans"/>
</dbReference>
<proteinExistence type="predicted"/>
<reference evidence="1 2" key="1">
    <citation type="submission" date="2015-06" db="EMBL/GenBank/DDBJ databases">
        <title>Improved classification and identification of acetic acid bacteria using matrix-assisted laser desorption/ionization time-of-flight mass spectrometry; Gluconobacter nephelii and Gluconobacter uchimurae are later heterotypic synonyms of Gluconobacter japonicus and Gluconobacter oxydans, respectively.</title>
        <authorList>
            <person name="Li L."/>
            <person name="Cleenwerck I."/>
            <person name="De Vuyst L."/>
            <person name="Vandamme P."/>
        </authorList>
    </citation>
    <scope>NUCLEOTIDE SEQUENCE [LARGE SCALE GENOMIC DNA]</scope>
    <source>
        <strain evidence="1 2">LMG 23690</strain>
    </source>
</reference>
<dbReference type="OrthoDB" id="5148555at2"/>